<gene>
    <name evidence="1" type="ORF">METZ01_LOCUS206492</name>
</gene>
<accession>A0A382ESH9</accession>
<reference evidence="1" key="1">
    <citation type="submission" date="2018-05" db="EMBL/GenBank/DDBJ databases">
        <authorList>
            <person name="Lanie J.A."/>
            <person name="Ng W.-L."/>
            <person name="Kazmierczak K.M."/>
            <person name="Andrzejewski T.M."/>
            <person name="Davidsen T.M."/>
            <person name="Wayne K.J."/>
            <person name="Tettelin H."/>
            <person name="Glass J.I."/>
            <person name="Rusch D."/>
            <person name="Podicherti R."/>
            <person name="Tsui H.-C.T."/>
            <person name="Winkler M.E."/>
        </authorList>
    </citation>
    <scope>NUCLEOTIDE SEQUENCE</scope>
</reference>
<name>A0A382ESH9_9ZZZZ</name>
<sequence length="44" mass="5228">MTETMECRYGMHKLCSDKRIEEKCDCDCHVTLITNDLVKKNVHR</sequence>
<proteinExistence type="predicted"/>
<dbReference type="AlphaFoldDB" id="A0A382ESH9"/>
<evidence type="ECO:0000313" key="1">
    <source>
        <dbReference type="EMBL" id="SVB53638.1"/>
    </source>
</evidence>
<dbReference type="EMBL" id="UINC01046080">
    <property type="protein sequence ID" value="SVB53638.1"/>
    <property type="molecule type" value="Genomic_DNA"/>
</dbReference>
<organism evidence="1">
    <name type="scientific">marine metagenome</name>
    <dbReference type="NCBI Taxonomy" id="408172"/>
    <lineage>
        <taxon>unclassified sequences</taxon>
        <taxon>metagenomes</taxon>
        <taxon>ecological metagenomes</taxon>
    </lineage>
</organism>
<protein>
    <submittedName>
        <fullName evidence="1">Uncharacterized protein</fullName>
    </submittedName>
</protein>